<keyword evidence="8" id="KW-1185">Reference proteome</keyword>
<keyword evidence="3" id="KW-0997">Cell inner membrane</keyword>
<dbReference type="Proteomes" id="UP001595526">
    <property type="component" value="Unassembled WGS sequence"/>
</dbReference>
<evidence type="ECO:0000256" key="2">
    <source>
        <dbReference type="ARBA" id="ARBA00022475"/>
    </source>
</evidence>
<evidence type="ECO:0000256" key="1">
    <source>
        <dbReference type="ARBA" id="ARBA00004533"/>
    </source>
</evidence>
<dbReference type="RefSeq" id="WP_379026133.1">
    <property type="nucleotide sequence ID" value="NZ_JBHRTA010000062.1"/>
</dbReference>
<reference evidence="8" key="1">
    <citation type="journal article" date="2019" name="Int. J. Syst. Evol. Microbiol.">
        <title>The Global Catalogue of Microorganisms (GCM) 10K type strain sequencing project: providing services to taxonomists for standard genome sequencing and annotation.</title>
        <authorList>
            <consortium name="The Broad Institute Genomics Platform"/>
            <consortium name="The Broad Institute Genome Sequencing Center for Infectious Disease"/>
            <person name="Wu L."/>
            <person name="Ma J."/>
        </authorList>
    </citation>
    <scope>NUCLEOTIDE SEQUENCE [LARGE SCALE GENOMIC DNA]</scope>
    <source>
        <strain evidence="8">KCTC 52416</strain>
    </source>
</reference>
<gene>
    <name evidence="7" type="ORF">ACFOET_20350</name>
</gene>
<dbReference type="PANTHER" id="PTHR30606:SF10">
    <property type="entry name" value="PHOSPHATIDYLINOSITOL MANNOSIDE ACYLTRANSFERASE"/>
    <property type="match status" value="1"/>
</dbReference>
<keyword evidence="4" id="KW-0808">Transferase</keyword>
<protein>
    <submittedName>
        <fullName evidence="7">Lysophospholipid acyltransferase family protein</fullName>
    </submittedName>
</protein>
<comment type="caution">
    <text evidence="7">The sequence shown here is derived from an EMBL/GenBank/DDBJ whole genome shotgun (WGS) entry which is preliminary data.</text>
</comment>
<keyword evidence="2" id="KW-1003">Cell membrane</keyword>
<evidence type="ECO:0000256" key="6">
    <source>
        <dbReference type="ARBA" id="ARBA00023315"/>
    </source>
</evidence>
<evidence type="ECO:0000256" key="3">
    <source>
        <dbReference type="ARBA" id="ARBA00022519"/>
    </source>
</evidence>
<organism evidence="7 8">
    <name type="scientific">Parapedobacter deserti</name>
    <dbReference type="NCBI Taxonomy" id="1912957"/>
    <lineage>
        <taxon>Bacteria</taxon>
        <taxon>Pseudomonadati</taxon>
        <taxon>Bacteroidota</taxon>
        <taxon>Sphingobacteriia</taxon>
        <taxon>Sphingobacteriales</taxon>
        <taxon>Sphingobacteriaceae</taxon>
        <taxon>Parapedobacter</taxon>
    </lineage>
</organism>
<comment type="subcellular location">
    <subcellularLocation>
        <location evidence="1">Cell inner membrane</location>
    </subcellularLocation>
</comment>
<name>A0ABV7JPQ9_9SPHI</name>
<accession>A0ABV7JPQ9</accession>
<evidence type="ECO:0000313" key="8">
    <source>
        <dbReference type="Proteomes" id="UP001595526"/>
    </source>
</evidence>
<keyword evidence="6 7" id="KW-0012">Acyltransferase</keyword>
<proteinExistence type="predicted"/>
<keyword evidence="5" id="KW-0472">Membrane</keyword>
<sequence length="281" mass="32750">MASISAFLPVLLLSRMPHEVLMATVGRSVYFLAYYVIRYRYHVVVQNLARAFPERTYREIHTLAKEFYLHFSAMIVEMIRSISIGKKELTGRVHIKNKSLLNNYHRQGRPMIGLLGHYGNWESLNILASELPFQVNALYKPQAPAPFCYLMRRIRARFGMNLIPAENALKQLMQLNDRSTLSLFIADQFPGNDRGYRMEFMNQPARLFDGAEKLARRIDAVVFYVALEKNPLVGWDVTFSVISDNAKDAEPGEITRCFGERLQQTIRKMPAYWLWSHRRWK</sequence>
<dbReference type="GO" id="GO:0016746">
    <property type="term" value="F:acyltransferase activity"/>
    <property type="evidence" value="ECO:0007669"/>
    <property type="project" value="UniProtKB-KW"/>
</dbReference>
<dbReference type="CDD" id="cd07984">
    <property type="entry name" value="LPLAT_LABLAT-like"/>
    <property type="match status" value="1"/>
</dbReference>
<evidence type="ECO:0000256" key="4">
    <source>
        <dbReference type="ARBA" id="ARBA00022679"/>
    </source>
</evidence>
<dbReference type="Pfam" id="PF03279">
    <property type="entry name" value="Lip_A_acyltrans"/>
    <property type="match status" value="1"/>
</dbReference>
<dbReference type="InterPro" id="IPR004960">
    <property type="entry name" value="LipA_acyltrans"/>
</dbReference>
<evidence type="ECO:0000313" key="7">
    <source>
        <dbReference type="EMBL" id="MFC3199983.1"/>
    </source>
</evidence>
<evidence type="ECO:0000256" key="5">
    <source>
        <dbReference type="ARBA" id="ARBA00023136"/>
    </source>
</evidence>
<dbReference type="PANTHER" id="PTHR30606">
    <property type="entry name" value="LIPID A BIOSYNTHESIS LAUROYL ACYLTRANSFERASE"/>
    <property type="match status" value="1"/>
</dbReference>
<dbReference type="EMBL" id="JBHRTA010000062">
    <property type="protein sequence ID" value="MFC3199983.1"/>
    <property type="molecule type" value="Genomic_DNA"/>
</dbReference>